<feature type="DNA-binding region" description="H-T-H motif" evidence="4">
    <location>
        <begin position="45"/>
        <end position="64"/>
    </location>
</feature>
<dbReference type="GO" id="GO:0003700">
    <property type="term" value="F:DNA-binding transcription factor activity"/>
    <property type="evidence" value="ECO:0007669"/>
    <property type="project" value="TreeGrafter"/>
</dbReference>
<accession>A0A6L5QCX4</accession>
<dbReference type="InterPro" id="IPR001647">
    <property type="entry name" value="HTH_TetR"/>
</dbReference>
<protein>
    <submittedName>
        <fullName evidence="6">TetR family transcriptional regulator</fullName>
    </submittedName>
</protein>
<evidence type="ECO:0000256" key="4">
    <source>
        <dbReference type="PROSITE-ProRule" id="PRU00335"/>
    </source>
</evidence>
<evidence type="ECO:0000313" key="6">
    <source>
        <dbReference type="EMBL" id="MRX07338.1"/>
    </source>
</evidence>
<reference evidence="6 7" key="1">
    <citation type="submission" date="2019-11" db="EMBL/GenBank/DDBJ databases">
        <title>Novel species isolated from a subtropical stream in China.</title>
        <authorList>
            <person name="Lu H."/>
        </authorList>
    </citation>
    <scope>NUCLEOTIDE SEQUENCE [LARGE SCALE GENOMIC DNA]</scope>
    <source>
        <strain evidence="6 7">FT25W</strain>
    </source>
</reference>
<gene>
    <name evidence="6" type="ORF">GJ697_05765</name>
</gene>
<dbReference type="Gene3D" id="1.10.357.10">
    <property type="entry name" value="Tetracycline Repressor, domain 2"/>
    <property type="match status" value="1"/>
</dbReference>
<name>A0A6L5QCX4_9BURK</name>
<dbReference type="RefSeq" id="WP_154369527.1">
    <property type="nucleotide sequence ID" value="NZ_WKJM01000003.1"/>
</dbReference>
<keyword evidence="2 4" id="KW-0238">DNA-binding</keyword>
<keyword evidence="7" id="KW-1185">Reference proteome</keyword>
<dbReference type="PANTHER" id="PTHR30055">
    <property type="entry name" value="HTH-TYPE TRANSCRIPTIONAL REGULATOR RUTR"/>
    <property type="match status" value="1"/>
</dbReference>
<dbReference type="PRINTS" id="PR00455">
    <property type="entry name" value="HTHTETR"/>
</dbReference>
<dbReference type="InterPro" id="IPR050109">
    <property type="entry name" value="HTH-type_TetR-like_transc_reg"/>
</dbReference>
<evidence type="ECO:0000313" key="7">
    <source>
        <dbReference type="Proteomes" id="UP000481037"/>
    </source>
</evidence>
<evidence type="ECO:0000256" key="2">
    <source>
        <dbReference type="ARBA" id="ARBA00023125"/>
    </source>
</evidence>
<keyword evidence="1" id="KW-0805">Transcription regulation</keyword>
<dbReference type="EMBL" id="WKJM01000003">
    <property type="protein sequence ID" value="MRX07338.1"/>
    <property type="molecule type" value="Genomic_DNA"/>
</dbReference>
<evidence type="ECO:0000256" key="3">
    <source>
        <dbReference type="ARBA" id="ARBA00023163"/>
    </source>
</evidence>
<dbReference type="Proteomes" id="UP000481037">
    <property type="component" value="Unassembled WGS sequence"/>
</dbReference>
<dbReference type="Pfam" id="PF00440">
    <property type="entry name" value="TetR_N"/>
    <property type="match status" value="1"/>
</dbReference>
<keyword evidence="3" id="KW-0804">Transcription</keyword>
<proteinExistence type="predicted"/>
<evidence type="ECO:0000259" key="5">
    <source>
        <dbReference type="PROSITE" id="PS50977"/>
    </source>
</evidence>
<dbReference type="SUPFAM" id="SSF46689">
    <property type="entry name" value="Homeodomain-like"/>
    <property type="match status" value="1"/>
</dbReference>
<feature type="domain" description="HTH tetR-type" evidence="5">
    <location>
        <begin position="22"/>
        <end position="82"/>
    </location>
</feature>
<organism evidence="6 7">
    <name type="scientific">Duganella alba</name>
    <dbReference type="NCBI Taxonomy" id="2666081"/>
    <lineage>
        <taxon>Bacteria</taxon>
        <taxon>Pseudomonadati</taxon>
        <taxon>Pseudomonadota</taxon>
        <taxon>Betaproteobacteria</taxon>
        <taxon>Burkholderiales</taxon>
        <taxon>Oxalobacteraceae</taxon>
        <taxon>Telluria group</taxon>
        <taxon>Duganella</taxon>
    </lineage>
</organism>
<dbReference type="GO" id="GO:0000976">
    <property type="term" value="F:transcription cis-regulatory region binding"/>
    <property type="evidence" value="ECO:0007669"/>
    <property type="project" value="TreeGrafter"/>
</dbReference>
<evidence type="ECO:0000256" key="1">
    <source>
        <dbReference type="ARBA" id="ARBA00023015"/>
    </source>
</evidence>
<dbReference type="PROSITE" id="PS50977">
    <property type="entry name" value="HTH_TETR_2"/>
    <property type="match status" value="1"/>
</dbReference>
<comment type="caution">
    <text evidence="6">The sequence shown here is derived from an EMBL/GenBank/DDBJ whole genome shotgun (WGS) entry which is preliminary data.</text>
</comment>
<dbReference type="AlphaFoldDB" id="A0A6L5QCX4"/>
<dbReference type="InterPro" id="IPR049513">
    <property type="entry name" value="TetR_C_40"/>
</dbReference>
<dbReference type="PANTHER" id="PTHR30055:SF234">
    <property type="entry name" value="HTH-TYPE TRANSCRIPTIONAL REGULATOR BETI"/>
    <property type="match status" value="1"/>
</dbReference>
<dbReference type="Pfam" id="PF21306">
    <property type="entry name" value="TetR_C_40"/>
    <property type="match status" value="1"/>
</dbReference>
<dbReference type="InterPro" id="IPR009057">
    <property type="entry name" value="Homeodomain-like_sf"/>
</dbReference>
<sequence length="233" mass="25569">MNEIAVTPEKTHQKRVGIERRERTRALLIRSAIEVFARLGPDAPVVDDFIAAAGVARGTFYNYFKTAHELLAAVTEELNEEVLGMIDPQVLRYDDPAARFCVGTRLYVHFALRYPVWGAFLTRIGPAHAVRGRRMDRYLLRDLELGLESGRLRAGSAAVVRDMILGSVFYGIETMLAQGDGGGLHHVEAMLAVILHGVGLPDHEARAIATMPLPDLGPVSSPVFATLKTAQDN</sequence>